<evidence type="ECO:0000313" key="2">
    <source>
        <dbReference type="EMBL" id="MEG3157297.1"/>
    </source>
</evidence>
<dbReference type="InterPro" id="IPR018537">
    <property type="entry name" value="Peptidoglycan-bd_3"/>
</dbReference>
<evidence type="ECO:0000259" key="1">
    <source>
        <dbReference type="Pfam" id="PF09374"/>
    </source>
</evidence>
<dbReference type="Pfam" id="PF09374">
    <property type="entry name" value="PG_binding_3"/>
    <property type="match status" value="1"/>
</dbReference>
<dbReference type="SUPFAM" id="SSF53955">
    <property type="entry name" value="Lysozyme-like"/>
    <property type="match status" value="1"/>
</dbReference>
<name>A0ABU7YPQ8_9GAMM</name>
<evidence type="ECO:0000313" key="3">
    <source>
        <dbReference type="Proteomes" id="UP001334501"/>
    </source>
</evidence>
<accession>A0ABU7YPQ8</accession>
<organism evidence="2 3">
    <name type="scientific">Lysobacter zhanggongensis</name>
    <dbReference type="NCBI Taxonomy" id="1774951"/>
    <lineage>
        <taxon>Bacteria</taxon>
        <taxon>Pseudomonadati</taxon>
        <taxon>Pseudomonadota</taxon>
        <taxon>Gammaproteobacteria</taxon>
        <taxon>Lysobacterales</taxon>
        <taxon>Lysobacteraceae</taxon>
        <taxon>Lysobacter</taxon>
    </lineage>
</organism>
<keyword evidence="3" id="KW-1185">Reference proteome</keyword>
<proteinExistence type="predicted"/>
<dbReference type="Gene3D" id="1.20.141.10">
    <property type="entry name" value="Chitosanase, subunit A, domain 1"/>
    <property type="match status" value="1"/>
</dbReference>
<reference evidence="2 3" key="1">
    <citation type="journal article" date="2017" name="Curr. Microbiol.">
        <title>Lysobacter zhanggongensis sp. nov. Isolated from a Pit Mud.</title>
        <authorList>
            <person name="Zhang X.F."/>
            <person name="Wang H.H."/>
            <person name="Sun X.Y."/>
            <person name="Pan C.M."/>
        </authorList>
    </citation>
    <scope>NUCLEOTIDE SEQUENCE [LARGE SCALE GENOMIC DNA]</scope>
    <source>
        <strain evidence="2 3">ZGLJ7-1</strain>
    </source>
</reference>
<comment type="caution">
    <text evidence="2">The sequence shown here is derived from an EMBL/GenBank/DDBJ whole genome shotgun (WGS) entry which is preliminary data.</text>
</comment>
<gene>
    <name evidence="2" type="ORF">SNE33_05240</name>
</gene>
<feature type="domain" description="Peptidoglycan binding" evidence="1">
    <location>
        <begin position="12"/>
        <end position="88"/>
    </location>
</feature>
<protein>
    <submittedName>
        <fullName evidence="2">Peptidoglycan-binding domain-containing protein</fullName>
    </submittedName>
</protein>
<dbReference type="InterPro" id="IPR023346">
    <property type="entry name" value="Lysozyme-like_dom_sf"/>
</dbReference>
<dbReference type="Proteomes" id="UP001334501">
    <property type="component" value="Unassembled WGS sequence"/>
</dbReference>
<dbReference type="EMBL" id="JAXGFO010000019">
    <property type="protein sequence ID" value="MEG3157297.1"/>
    <property type="molecule type" value="Genomic_DNA"/>
</dbReference>
<sequence>MIYDWSITSGKAVREVQKVLVENFGAEITTDNVMGSRTIEAINSVSDQNALVQELASARKSYYESLTFNRDGTRNHNLRFLKGWTNRVDRCLETTR</sequence>